<feature type="transmembrane region" description="Helical" evidence="1">
    <location>
        <begin position="244"/>
        <end position="260"/>
    </location>
</feature>
<dbReference type="PANTHER" id="PTHR38457:SF1">
    <property type="entry name" value="REGULATOR ABRB-RELATED"/>
    <property type="match status" value="1"/>
</dbReference>
<feature type="transmembrane region" description="Helical" evidence="1">
    <location>
        <begin position="95"/>
        <end position="118"/>
    </location>
</feature>
<dbReference type="Proteomes" id="UP000609531">
    <property type="component" value="Unassembled WGS sequence"/>
</dbReference>
<dbReference type="PANTHER" id="PTHR38457">
    <property type="entry name" value="REGULATOR ABRB-RELATED"/>
    <property type="match status" value="1"/>
</dbReference>
<feature type="transmembrane region" description="Helical" evidence="1">
    <location>
        <begin position="159"/>
        <end position="177"/>
    </location>
</feature>
<keyword evidence="3" id="KW-1185">Reference proteome</keyword>
<sequence>MRLTLPTPGLRLALLAEGARLLGIYCVTALTGYVFWRVGAPLPWMIGPLVAAAAMSMSGITLRIPVKTRPFGQIVIATSVGFFFTPHAVEAALDSLPILLGSAVMTAILGYATSVLLARFTGLDRISAFLASVPNGPVEMANLAHHYGRDPGPIAFAQTLRITAIVVFVPIVIYMIHGQFERPTSFEPAPFRPLALVLVACVGYFAARVGKLVRLSNPYFLGPLAFSAALTAFDVPLAHYPVPMLWGAQVLLGTWLGATFRRELLERAGQLVLVLFLTTILFIAVCTIGAASLALVVDMPWESLVLGSAPGGVTEMALTASVLGQDVALITAFHLIRIFLIMPNIPWVIARIHKAHPEKGT</sequence>
<organism evidence="2 3">
    <name type="scientific">Acuticoccus mangrovi</name>
    <dbReference type="NCBI Taxonomy" id="2796142"/>
    <lineage>
        <taxon>Bacteria</taxon>
        <taxon>Pseudomonadati</taxon>
        <taxon>Pseudomonadota</taxon>
        <taxon>Alphaproteobacteria</taxon>
        <taxon>Hyphomicrobiales</taxon>
        <taxon>Amorphaceae</taxon>
        <taxon>Acuticoccus</taxon>
    </lineage>
</organism>
<comment type="caution">
    <text evidence="2">The sequence shown here is derived from an EMBL/GenBank/DDBJ whole genome shotgun (WGS) entry which is preliminary data.</text>
</comment>
<keyword evidence="1" id="KW-0472">Membrane</keyword>
<feature type="transmembrane region" description="Helical" evidence="1">
    <location>
        <begin position="12"/>
        <end position="36"/>
    </location>
</feature>
<gene>
    <name evidence="2" type="ORF">JCR33_12200</name>
</gene>
<proteinExistence type="predicted"/>
<dbReference type="InterPro" id="IPR017516">
    <property type="entry name" value="AbrB_dup"/>
</dbReference>
<dbReference type="PIRSF" id="PIRSF038991">
    <property type="entry name" value="Protein_AbrB"/>
    <property type="match status" value="1"/>
</dbReference>
<dbReference type="AlphaFoldDB" id="A0A934MGD5"/>
<dbReference type="InterPro" id="IPR007820">
    <property type="entry name" value="AbrB_fam"/>
</dbReference>
<keyword evidence="1" id="KW-0812">Transmembrane</keyword>
<protein>
    <submittedName>
        <fullName evidence="2">AbrB family transcriptional regulator</fullName>
    </submittedName>
</protein>
<dbReference type="NCBIfam" id="TIGR03082">
    <property type="entry name" value="Gneg_AbrB_dup"/>
    <property type="match status" value="1"/>
</dbReference>
<name>A0A934MGD5_9HYPH</name>
<feature type="transmembrane region" description="Helical" evidence="1">
    <location>
        <begin position="71"/>
        <end position="89"/>
    </location>
</feature>
<dbReference type="EMBL" id="JAEKJA010000009">
    <property type="protein sequence ID" value="MBJ3776458.1"/>
    <property type="molecule type" value="Genomic_DNA"/>
</dbReference>
<dbReference type="Pfam" id="PF05145">
    <property type="entry name" value="AbrB"/>
    <property type="match status" value="1"/>
</dbReference>
<dbReference type="GO" id="GO:0010468">
    <property type="term" value="P:regulation of gene expression"/>
    <property type="evidence" value="ECO:0007669"/>
    <property type="project" value="InterPro"/>
</dbReference>
<evidence type="ECO:0000256" key="1">
    <source>
        <dbReference type="SAM" id="Phobius"/>
    </source>
</evidence>
<evidence type="ECO:0000313" key="2">
    <source>
        <dbReference type="EMBL" id="MBJ3776458.1"/>
    </source>
</evidence>
<keyword evidence="1" id="KW-1133">Transmembrane helix</keyword>
<feature type="transmembrane region" description="Helical" evidence="1">
    <location>
        <begin position="219"/>
        <end position="238"/>
    </location>
</feature>
<dbReference type="GO" id="GO:0016020">
    <property type="term" value="C:membrane"/>
    <property type="evidence" value="ECO:0007669"/>
    <property type="project" value="InterPro"/>
</dbReference>
<evidence type="ECO:0000313" key="3">
    <source>
        <dbReference type="Proteomes" id="UP000609531"/>
    </source>
</evidence>
<accession>A0A934MGD5</accession>
<reference evidence="2" key="1">
    <citation type="submission" date="2020-12" db="EMBL/GenBank/DDBJ databases">
        <title>Bacterial taxonomy.</title>
        <authorList>
            <person name="Pan X."/>
        </authorList>
    </citation>
    <scope>NUCLEOTIDE SEQUENCE</scope>
    <source>
        <strain evidence="2">B2012</strain>
    </source>
</reference>
<feature type="transmembrane region" description="Helical" evidence="1">
    <location>
        <begin position="42"/>
        <end position="64"/>
    </location>
</feature>
<dbReference type="RefSeq" id="WP_198882362.1">
    <property type="nucleotide sequence ID" value="NZ_JAEKJA010000009.1"/>
</dbReference>
<feature type="transmembrane region" description="Helical" evidence="1">
    <location>
        <begin position="272"/>
        <end position="296"/>
    </location>
</feature>
<feature type="transmembrane region" description="Helical" evidence="1">
    <location>
        <begin position="189"/>
        <end position="207"/>
    </location>
</feature>